<gene>
    <name evidence="1" type="ORF">K460DRAFT_203841</name>
</gene>
<keyword evidence="2" id="KW-1185">Reference proteome</keyword>
<reference evidence="1" key="1">
    <citation type="submission" date="2020-01" db="EMBL/GenBank/DDBJ databases">
        <authorList>
            <consortium name="DOE Joint Genome Institute"/>
            <person name="Haridas S."/>
            <person name="Albert R."/>
            <person name="Binder M."/>
            <person name="Bloem J."/>
            <person name="Labutti K."/>
            <person name="Salamov A."/>
            <person name="Andreopoulos B."/>
            <person name="Baker S.E."/>
            <person name="Barry K."/>
            <person name="Bills G."/>
            <person name="Bluhm B.H."/>
            <person name="Cannon C."/>
            <person name="Castanera R."/>
            <person name="Culley D.E."/>
            <person name="Daum C."/>
            <person name="Ezra D."/>
            <person name="Gonzalez J.B."/>
            <person name="Henrissat B."/>
            <person name="Kuo A."/>
            <person name="Liang C."/>
            <person name="Lipzen A."/>
            <person name="Lutzoni F."/>
            <person name="Magnuson J."/>
            <person name="Mondo S."/>
            <person name="Nolan M."/>
            <person name="Ohm R."/>
            <person name="Pangilinan J."/>
            <person name="Park H.-J."/>
            <person name="Ramirez L."/>
            <person name="Alfaro M."/>
            <person name="Sun H."/>
            <person name="Tritt A."/>
            <person name="Yoshinaga Y."/>
            <person name="Zwiers L.-H."/>
            <person name="Turgeon B.G."/>
            <person name="Goodwin S.B."/>
            <person name="Spatafora J.W."/>
            <person name="Crous P.W."/>
            <person name="Grigoriev I.V."/>
        </authorList>
    </citation>
    <scope>NUCLEOTIDE SEQUENCE</scope>
    <source>
        <strain evidence="1">CBS 394.84</strain>
    </source>
</reference>
<proteinExistence type="predicted"/>
<evidence type="ECO:0000313" key="2">
    <source>
        <dbReference type="Proteomes" id="UP000800039"/>
    </source>
</evidence>
<dbReference type="Proteomes" id="UP000800039">
    <property type="component" value="Unassembled WGS sequence"/>
</dbReference>
<dbReference type="AlphaFoldDB" id="A0A9P4G6W5"/>
<accession>A0A9P4G6W5</accession>
<evidence type="ECO:0000313" key="1">
    <source>
        <dbReference type="EMBL" id="KAF1840136.1"/>
    </source>
</evidence>
<organism evidence="1 2">
    <name type="scientific">Cucurbitaria berberidis CBS 394.84</name>
    <dbReference type="NCBI Taxonomy" id="1168544"/>
    <lineage>
        <taxon>Eukaryota</taxon>
        <taxon>Fungi</taxon>
        <taxon>Dikarya</taxon>
        <taxon>Ascomycota</taxon>
        <taxon>Pezizomycotina</taxon>
        <taxon>Dothideomycetes</taxon>
        <taxon>Pleosporomycetidae</taxon>
        <taxon>Pleosporales</taxon>
        <taxon>Pleosporineae</taxon>
        <taxon>Cucurbitariaceae</taxon>
        <taxon>Cucurbitaria</taxon>
    </lineage>
</organism>
<dbReference type="RefSeq" id="XP_040782699.1">
    <property type="nucleotide sequence ID" value="XM_040927208.1"/>
</dbReference>
<protein>
    <submittedName>
        <fullName evidence="1">Uncharacterized protein</fullName>
    </submittedName>
</protein>
<sequence>MLQQPLHAASIHNHSPQLRRVSAYMVCPSRPAAPPLSRLLSVSLSLSIQSAASCHAEAQQRNPCHPPPPAPHRPSAPNCCCCC</sequence>
<dbReference type="EMBL" id="ML976620">
    <property type="protein sequence ID" value="KAF1840136.1"/>
    <property type="molecule type" value="Genomic_DNA"/>
</dbReference>
<name>A0A9P4G6W5_9PLEO</name>
<comment type="caution">
    <text evidence="1">The sequence shown here is derived from an EMBL/GenBank/DDBJ whole genome shotgun (WGS) entry which is preliminary data.</text>
</comment>
<dbReference type="GeneID" id="63844460"/>